<organism evidence="3 4">
    <name type="scientific">Zophobas morio</name>
    <dbReference type="NCBI Taxonomy" id="2755281"/>
    <lineage>
        <taxon>Eukaryota</taxon>
        <taxon>Metazoa</taxon>
        <taxon>Ecdysozoa</taxon>
        <taxon>Arthropoda</taxon>
        <taxon>Hexapoda</taxon>
        <taxon>Insecta</taxon>
        <taxon>Pterygota</taxon>
        <taxon>Neoptera</taxon>
        <taxon>Endopterygota</taxon>
        <taxon>Coleoptera</taxon>
        <taxon>Polyphaga</taxon>
        <taxon>Cucujiformia</taxon>
        <taxon>Tenebrionidae</taxon>
        <taxon>Zophobas</taxon>
    </lineage>
</organism>
<dbReference type="AlphaFoldDB" id="A0AA38I1K6"/>
<gene>
    <name evidence="3" type="ORF">Zmor_019410</name>
</gene>
<name>A0AA38I1K6_9CUCU</name>
<keyword evidence="1" id="KW-0812">Transmembrane</keyword>
<sequence length="174" mass="19876">MKALVKILSVILLVNIILGVVNAIPVDENYETEALIRRLRPKRGEKTCHILNRSGKPITESQCDLVCWEQSYEVGRLAQIKVCHWFNMKVLVTFLSVILLFNIILGAVSAIPIDEHYETYALVRKLRPKREEKTCHILNKSGKPITESECDLVCWSQEFQVGRCRGNACYCSNK</sequence>
<accession>A0AA38I1K6</accession>
<protein>
    <submittedName>
        <fullName evidence="3">Uncharacterized protein</fullName>
    </submittedName>
</protein>
<feature type="signal peptide" evidence="2">
    <location>
        <begin position="1"/>
        <end position="23"/>
    </location>
</feature>
<dbReference type="Proteomes" id="UP001168821">
    <property type="component" value="Unassembled WGS sequence"/>
</dbReference>
<comment type="caution">
    <text evidence="3">The sequence shown here is derived from an EMBL/GenBank/DDBJ whole genome shotgun (WGS) entry which is preliminary data.</text>
</comment>
<evidence type="ECO:0000313" key="3">
    <source>
        <dbReference type="EMBL" id="KAJ3647539.1"/>
    </source>
</evidence>
<feature type="chain" id="PRO_5041311346" evidence="2">
    <location>
        <begin position="24"/>
        <end position="174"/>
    </location>
</feature>
<dbReference type="EMBL" id="JALNTZ010000006">
    <property type="protein sequence ID" value="KAJ3647539.1"/>
    <property type="molecule type" value="Genomic_DNA"/>
</dbReference>
<evidence type="ECO:0000313" key="4">
    <source>
        <dbReference type="Proteomes" id="UP001168821"/>
    </source>
</evidence>
<feature type="transmembrane region" description="Helical" evidence="1">
    <location>
        <begin position="90"/>
        <end position="111"/>
    </location>
</feature>
<evidence type="ECO:0000256" key="2">
    <source>
        <dbReference type="SAM" id="SignalP"/>
    </source>
</evidence>
<keyword evidence="4" id="KW-1185">Reference proteome</keyword>
<keyword evidence="1" id="KW-0472">Membrane</keyword>
<evidence type="ECO:0000256" key="1">
    <source>
        <dbReference type="SAM" id="Phobius"/>
    </source>
</evidence>
<proteinExistence type="predicted"/>
<reference evidence="3" key="1">
    <citation type="journal article" date="2023" name="G3 (Bethesda)">
        <title>Whole genome assemblies of Zophobas morio and Tenebrio molitor.</title>
        <authorList>
            <person name="Kaur S."/>
            <person name="Stinson S.A."/>
            <person name="diCenzo G.C."/>
        </authorList>
    </citation>
    <scope>NUCLEOTIDE SEQUENCE</scope>
    <source>
        <strain evidence="3">QUZm001</strain>
    </source>
</reference>
<keyword evidence="2" id="KW-0732">Signal</keyword>
<keyword evidence="1" id="KW-1133">Transmembrane helix</keyword>